<gene>
    <name evidence="1" type="ORF">SAMN04488113_12342</name>
</gene>
<evidence type="ECO:0000313" key="2">
    <source>
        <dbReference type="Proteomes" id="UP000198564"/>
    </source>
</evidence>
<organism evidence="1 2">
    <name type="scientific">Alkalibacterium gilvum</name>
    <dbReference type="NCBI Taxonomy" id="1130080"/>
    <lineage>
        <taxon>Bacteria</taxon>
        <taxon>Bacillati</taxon>
        <taxon>Bacillota</taxon>
        <taxon>Bacilli</taxon>
        <taxon>Lactobacillales</taxon>
        <taxon>Carnobacteriaceae</taxon>
        <taxon>Alkalibacterium</taxon>
    </lineage>
</organism>
<dbReference type="RefSeq" id="WP_091635118.1">
    <property type="nucleotide sequence ID" value="NZ_FNYW01000023.1"/>
</dbReference>
<dbReference type="STRING" id="1130080.SAMN04488113_12342"/>
<keyword evidence="2" id="KW-1185">Reference proteome</keyword>
<protein>
    <submittedName>
        <fullName evidence="1">Uncharacterized protein</fullName>
    </submittedName>
</protein>
<dbReference type="AlphaFoldDB" id="A0A1H6U3B5"/>
<name>A0A1H6U3B5_9LACT</name>
<dbReference type="Proteomes" id="UP000198564">
    <property type="component" value="Unassembled WGS sequence"/>
</dbReference>
<proteinExistence type="predicted"/>
<accession>A0A1H6U3B5</accession>
<dbReference type="EMBL" id="FNYW01000023">
    <property type="protein sequence ID" value="SEI82895.1"/>
    <property type="molecule type" value="Genomic_DNA"/>
</dbReference>
<reference evidence="2" key="1">
    <citation type="submission" date="2016-10" db="EMBL/GenBank/DDBJ databases">
        <authorList>
            <person name="Varghese N."/>
            <person name="Submissions S."/>
        </authorList>
    </citation>
    <scope>NUCLEOTIDE SEQUENCE [LARGE SCALE GENOMIC DNA]</scope>
    <source>
        <strain evidence="2">DSM 25751</strain>
    </source>
</reference>
<sequence length="169" mass="19756">MKITVTSVNNKEESAKEQLEIILKEAVEQYKKDGITIEDIKLEEVSHTFSFKAEGTDDYAVGSVEHDGVTEMYQVNFDLTDKEKEDNEGISFYSDEEREIIKGLKNNYKEILSVFDEDDLEFKEYEILGDMVLFRYDHVDGYEVVRVFQKQKGKKLDLLIQEYSIKPKE</sequence>
<evidence type="ECO:0000313" key="1">
    <source>
        <dbReference type="EMBL" id="SEI82895.1"/>
    </source>
</evidence>